<dbReference type="EMBL" id="RJVU01038255">
    <property type="protein sequence ID" value="ROL46395.1"/>
    <property type="molecule type" value="Genomic_DNA"/>
</dbReference>
<dbReference type="GO" id="GO:0004908">
    <property type="term" value="F:interleukin-1 receptor activity"/>
    <property type="evidence" value="ECO:0007669"/>
    <property type="project" value="InterPro"/>
</dbReference>
<evidence type="ECO:0000256" key="1">
    <source>
        <dbReference type="ARBA" id="ARBA00009752"/>
    </source>
</evidence>
<evidence type="ECO:0000313" key="12">
    <source>
        <dbReference type="EMBL" id="ROL46395.1"/>
    </source>
</evidence>
<dbReference type="InterPro" id="IPR003599">
    <property type="entry name" value="Ig_sub"/>
</dbReference>
<dbReference type="PANTHER" id="PTHR11890">
    <property type="entry name" value="INTERLEUKIN-1 RECEPTOR FAMILY MEMBER"/>
    <property type="match status" value="1"/>
</dbReference>
<accession>A0A3N0YJG5</accession>
<comment type="caution">
    <text evidence="12">The sequence shown here is derived from an EMBL/GenBank/DDBJ whole genome shotgun (WGS) entry which is preliminary data.</text>
</comment>
<dbReference type="InterPro" id="IPR035897">
    <property type="entry name" value="Toll_tir_struct_dom_sf"/>
</dbReference>
<keyword evidence="5" id="KW-0520">NAD</keyword>
<dbReference type="PROSITE" id="PS50835">
    <property type="entry name" value="IG_LIKE"/>
    <property type="match status" value="2"/>
</dbReference>
<sequence length="498" mass="57925">MMMMKRMLQMILLLTESVTQSNSTVQCERPDKRKIVRVLAGESLHLPCPNTVCHNNTENTSYEWFKYHERAELVEQFGTEESERIHYHLSELYILWLSLNDTGRYITRWWYEEDNCDEYETDIVVYEEINTNLLYLPLDEEKASQIHCPVCKDIEYKLATFTWYKDFSLIPNQSAEYLRLRNSSKESEGIYTCVCTWEHNGIKHNSSRSRRLIIRDMSSSTPTFQLPINNSIVITDVGTELILQCSVFFGRTVCDECSVYWERNKTRINAVNGYKQETRKEDGIMESFLTITKVSELDLFSKYRCIAKYSNEYFHVSIILKHKDGKLYDAYVIYQRNLEEKTDKTVSDFVNGSLLTVLESYCGFKLFIHGRDDLPGEDSLNLTESKIQLSRRLIIILTPGTSTISSAAYDLELGLHQALVQGETGVILIQLEKMQDYTHLPLGLQHLLCKNSPLLWRDGETSPSSRFWKRVRYRMPAASSHRRSGSRNISLECQPLTV</sequence>
<organism evidence="12 13">
    <name type="scientific">Anabarilius grahami</name>
    <name type="common">Kanglang fish</name>
    <name type="synonym">Barilius grahami</name>
    <dbReference type="NCBI Taxonomy" id="495550"/>
    <lineage>
        <taxon>Eukaryota</taxon>
        <taxon>Metazoa</taxon>
        <taxon>Chordata</taxon>
        <taxon>Craniata</taxon>
        <taxon>Vertebrata</taxon>
        <taxon>Euteleostomi</taxon>
        <taxon>Actinopterygii</taxon>
        <taxon>Neopterygii</taxon>
        <taxon>Teleostei</taxon>
        <taxon>Ostariophysi</taxon>
        <taxon>Cypriniformes</taxon>
        <taxon>Xenocyprididae</taxon>
        <taxon>Xenocypridinae</taxon>
        <taxon>Xenocypridinae incertae sedis</taxon>
        <taxon>Anabarilius</taxon>
    </lineage>
</organism>
<dbReference type="SUPFAM" id="SSF48726">
    <property type="entry name" value="Immunoglobulin"/>
    <property type="match status" value="2"/>
</dbReference>
<dbReference type="InterPro" id="IPR004074">
    <property type="entry name" value="IL-1_rcpt_I/II-typ"/>
</dbReference>
<dbReference type="SMART" id="SM00409">
    <property type="entry name" value="IG"/>
    <property type="match status" value="2"/>
</dbReference>
<evidence type="ECO:0000259" key="10">
    <source>
        <dbReference type="PROSITE" id="PS50104"/>
    </source>
</evidence>
<evidence type="ECO:0000256" key="4">
    <source>
        <dbReference type="ARBA" id="ARBA00022801"/>
    </source>
</evidence>
<dbReference type="InterPro" id="IPR015621">
    <property type="entry name" value="IL-1_rcpt_fam"/>
</dbReference>
<comment type="similarity">
    <text evidence="1">Belongs to the interleukin-1 receptor family.</text>
</comment>
<dbReference type="InterPro" id="IPR007110">
    <property type="entry name" value="Ig-like_dom"/>
</dbReference>
<keyword evidence="7" id="KW-0325">Glycoprotein</keyword>
<gene>
    <name evidence="12" type="ORF">DPX16_3640</name>
</gene>
<feature type="domain" description="Ig-like" evidence="11">
    <location>
        <begin position="222"/>
        <end position="317"/>
    </location>
</feature>
<keyword evidence="3" id="KW-0677">Repeat</keyword>
<dbReference type="InterPro" id="IPR000157">
    <property type="entry name" value="TIR_dom"/>
</dbReference>
<keyword evidence="6" id="KW-1015">Disulfide bond</keyword>
<keyword evidence="13" id="KW-1185">Reference proteome</keyword>
<dbReference type="InterPro" id="IPR036179">
    <property type="entry name" value="Ig-like_dom_sf"/>
</dbReference>
<evidence type="ECO:0000256" key="2">
    <source>
        <dbReference type="ARBA" id="ARBA00022729"/>
    </source>
</evidence>
<dbReference type="Pfam" id="PF01582">
    <property type="entry name" value="TIR"/>
    <property type="match status" value="1"/>
</dbReference>
<evidence type="ECO:0000259" key="11">
    <source>
        <dbReference type="PROSITE" id="PS50835"/>
    </source>
</evidence>
<keyword evidence="2 9" id="KW-0732">Signal</keyword>
<dbReference type="InterPro" id="IPR013783">
    <property type="entry name" value="Ig-like_fold"/>
</dbReference>
<dbReference type="SUPFAM" id="SSF52200">
    <property type="entry name" value="Toll/Interleukin receptor TIR domain"/>
    <property type="match status" value="1"/>
</dbReference>
<dbReference type="Proteomes" id="UP000281406">
    <property type="component" value="Unassembled WGS sequence"/>
</dbReference>
<feature type="domain" description="TIR" evidence="10">
    <location>
        <begin position="326"/>
        <end position="475"/>
    </location>
</feature>
<dbReference type="OrthoDB" id="6132459at2759"/>
<feature type="domain" description="Ig-like" evidence="11">
    <location>
        <begin position="141"/>
        <end position="209"/>
    </location>
</feature>
<evidence type="ECO:0000256" key="3">
    <source>
        <dbReference type="ARBA" id="ARBA00022737"/>
    </source>
</evidence>
<dbReference type="PANTHER" id="PTHR11890:SF26">
    <property type="entry name" value="INTERLEUKIN-1 RECEPTOR TYPE 1"/>
    <property type="match status" value="1"/>
</dbReference>
<evidence type="ECO:0000256" key="5">
    <source>
        <dbReference type="ARBA" id="ARBA00023027"/>
    </source>
</evidence>
<evidence type="ECO:0000256" key="9">
    <source>
        <dbReference type="SAM" id="SignalP"/>
    </source>
</evidence>
<evidence type="ECO:0000256" key="8">
    <source>
        <dbReference type="ARBA" id="ARBA00023319"/>
    </source>
</evidence>
<feature type="chain" id="PRO_5018206097" evidence="9">
    <location>
        <begin position="22"/>
        <end position="498"/>
    </location>
</feature>
<keyword evidence="4" id="KW-0378">Hydrolase</keyword>
<evidence type="ECO:0000313" key="13">
    <source>
        <dbReference type="Proteomes" id="UP000281406"/>
    </source>
</evidence>
<keyword evidence="8" id="KW-0393">Immunoglobulin domain</keyword>
<proteinExistence type="inferred from homology"/>
<dbReference type="GO" id="GO:0016787">
    <property type="term" value="F:hydrolase activity"/>
    <property type="evidence" value="ECO:0007669"/>
    <property type="project" value="UniProtKB-KW"/>
</dbReference>
<evidence type="ECO:0000256" key="6">
    <source>
        <dbReference type="ARBA" id="ARBA00023157"/>
    </source>
</evidence>
<dbReference type="PRINTS" id="PR01536">
    <property type="entry name" value="INTRLKN1R12F"/>
</dbReference>
<dbReference type="AlphaFoldDB" id="A0A3N0YJG5"/>
<protein>
    <submittedName>
        <fullName evidence="12">Interleukin-1 receptor-like 1</fullName>
    </submittedName>
</protein>
<reference evidence="12 13" key="1">
    <citation type="submission" date="2018-10" db="EMBL/GenBank/DDBJ databases">
        <title>Genome assembly for a Yunnan-Guizhou Plateau 3E fish, Anabarilius grahami (Regan), and its evolutionary and genetic applications.</title>
        <authorList>
            <person name="Jiang W."/>
        </authorList>
    </citation>
    <scope>NUCLEOTIDE SEQUENCE [LARGE SCALE GENOMIC DNA]</scope>
    <source>
        <strain evidence="12">AG-KIZ</strain>
        <tissue evidence="12">Muscle</tissue>
    </source>
</reference>
<dbReference type="SMART" id="SM00255">
    <property type="entry name" value="TIR"/>
    <property type="match status" value="1"/>
</dbReference>
<dbReference type="PROSITE" id="PS50104">
    <property type="entry name" value="TIR"/>
    <property type="match status" value="1"/>
</dbReference>
<feature type="signal peptide" evidence="9">
    <location>
        <begin position="1"/>
        <end position="21"/>
    </location>
</feature>
<name>A0A3N0YJG5_ANAGA</name>
<evidence type="ECO:0000256" key="7">
    <source>
        <dbReference type="ARBA" id="ARBA00023180"/>
    </source>
</evidence>
<dbReference type="PRINTS" id="PR01537">
    <property type="entry name" value="INTRLKN1R1F"/>
</dbReference>
<dbReference type="Gene3D" id="3.40.50.10140">
    <property type="entry name" value="Toll/interleukin-1 receptor homology (TIR) domain"/>
    <property type="match status" value="1"/>
</dbReference>
<keyword evidence="12" id="KW-0675">Receptor</keyword>
<dbReference type="Gene3D" id="2.60.40.10">
    <property type="entry name" value="Immunoglobulins"/>
    <property type="match status" value="3"/>
</dbReference>